<keyword evidence="4" id="KW-0238">DNA-binding</keyword>
<evidence type="ECO:0000256" key="2">
    <source>
        <dbReference type="ARBA" id="ARBA00023015"/>
    </source>
</evidence>
<dbReference type="SUPFAM" id="SSF88659">
    <property type="entry name" value="Sigma3 and sigma4 domains of RNA polymerase sigma factors"/>
    <property type="match status" value="1"/>
</dbReference>
<keyword evidence="2" id="KW-0805">Transcription regulation</keyword>
<accession>A0A504J8B3</accession>
<keyword evidence="5" id="KW-0804">Transcription</keyword>
<evidence type="ECO:0000259" key="6">
    <source>
        <dbReference type="Pfam" id="PF04542"/>
    </source>
</evidence>
<dbReference type="OrthoDB" id="1099849at2"/>
<dbReference type="RefSeq" id="WP_140591262.1">
    <property type="nucleotide sequence ID" value="NZ_VFWZ01000002.1"/>
</dbReference>
<dbReference type="GO" id="GO:0003677">
    <property type="term" value="F:DNA binding"/>
    <property type="evidence" value="ECO:0007669"/>
    <property type="project" value="UniProtKB-KW"/>
</dbReference>
<comment type="similarity">
    <text evidence="1">Belongs to the sigma-70 factor family. ECF subfamily.</text>
</comment>
<dbReference type="GO" id="GO:0016987">
    <property type="term" value="F:sigma factor activity"/>
    <property type="evidence" value="ECO:0007669"/>
    <property type="project" value="UniProtKB-KW"/>
</dbReference>
<dbReference type="PANTHER" id="PTHR43133:SF8">
    <property type="entry name" value="RNA POLYMERASE SIGMA FACTOR HI_1459-RELATED"/>
    <property type="match status" value="1"/>
</dbReference>
<dbReference type="Proteomes" id="UP000315540">
    <property type="component" value="Unassembled WGS sequence"/>
</dbReference>
<dbReference type="NCBIfam" id="TIGR02937">
    <property type="entry name" value="sigma70-ECF"/>
    <property type="match status" value="1"/>
</dbReference>
<dbReference type="Gene3D" id="1.10.1740.10">
    <property type="match status" value="1"/>
</dbReference>
<feature type="domain" description="RNA polymerase sigma-70 region 2" evidence="6">
    <location>
        <begin position="24"/>
        <end position="93"/>
    </location>
</feature>
<evidence type="ECO:0000313" key="8">
    <source>
        <dbReference type="Proteomes" id="UP000315540"/>
    </source>
</evidence>
<proteinExistence type="inferred from homology"/>
<dbReference type="SUPFAM" id="SSF88946">
    <property type="entry name" value="Sigma2 domain of RNA polymerase sigma factors"/>
    <property type="match status" value="1"/>
</dbReference>
<gene>
    <name evidence="7" type="ORF">FHK87_05765</name>
</gene>
<reference evidence="7 8" key="1">
    <citation type="submission" date="2019-06" db="EMBL/GenBank/DDBJ databases">
        <authorList>
            <person name="Meng X."/>
        </authorList>
    </citation>
    <scope>NUCLEOTIDE SEQUENCE [LARGE SCALE GENOMIC DNA]</scope>
    <source>
        <strain evidence="7 8">M625</strain>
    </source>
</reference>
<dbReference type="EMBL" id="VFWZ01000002">
    <property type="protein sequence ID" value="TPN87097.1"/>
    <property type="molecule type" value="Genomic_DNA"/>
</dbReference>
<dbReference type="InterPro" id="IPR039425">
    <property type="entry name" value="RNA_pol_sigma-70-like"/>
</dbReference>
<dbReference type="InterPro" id="IPR013324">
    <property type="entry name" value="RNA_pol_sigma_r3/r4-like"/>
</dbReference>
<dbReference type="Pfam" id="PF04542">
    <property type="entry name" value="Sigma70_r2"/>
    <property type="match status" value="1"/>
</dbReference>
<sequence length="192" mass="22626">MKSQRDNQIIEGIIAGDSFIINSFYQENLSFASRYIKAHYGNEEDVRDIFQDAMIIIYRKSILNLLHFNGSLEAYFFGICKNLWRNRLRKKNKVIYDNVLLEYKIDEAYFSDQPNIEKDLSRKIYDKYFLKLSESKRELILLSLEGKSSKEISKITGYTQGYVRKKKHKSKNELQNSLQKDPVFLELTAPSI</sequence>
<keyword evidence="3" id="KW-0731">Sigma factor</keyword>
<evidence type="ECO:0000256" key="5">
    <source>
        <dbReference type="ARBA" id="ARBA00023163"/>
    </source>
</evidence>
<evidence type="ECO:0000256" key="3">
    <source>
        <dbReference type="ARBA" id="ARBA00023082"/>
    </source>
</evidence>
<dbReference type="InterPro" id="IPR007627">
    <property type="entry name" value="RNA_pol_sigma70_r2"/>
</dbReference>
<organism evidence="7 8">
    <name type="scientific">Aquimarina algicola</name>
    <dbReference type="NCBI Taxonomy" id="2589995"/>
    <lineage>
        <taxon>Bacteria</taxon>
        <taxon>Pseudomonadati</taxon>
        <taxon>Bacteroidota</taxon>
        <taxon>Flavobacteriia</taxon>
        <taxon>Flavobacteriales</taxon>
        <taxon>Flavobacteriaceae</taxon>
        <taxon>Aquimarina</taxon>
    </lineage>
</organism>
<name>A0A504J8B3_9FLAO</name>
<dbReference type="InterPro" id="IPR036388">
    <property type="entry name" value="WH-like_DNA-bd_sf"/>
</dbReference>
<dbReference type="InterPro" id="IPR014284">
    <property type="entry name" value="RNA_pol_sigma-70_dom"/>
</dbReference>
<dbReference type="AlphaFoldDB" id="A0A504J8B3"/>
<evidence type="ECO:0000256" key="4">
    <source>
        <dbReference type="ARBA" id="ARBA00023125"/>
    </source>
</evidence>
<dbReference type="Gene3D" id="1.10.10.10">
    <property type="entry name" value="Winged helix-like DNA-binding domain superfamily/Winged helix DNA-binding domain"/>
    <property type="match status" value="1"/>
</dbReference>
<dbReference type="PANTHER" id="PTHR43133">
    <property type="entry name" value="RNA POLYMERASE ECF-TYPE SIGMA FACTO"/>
    <property type="match status" value="1"/>
</dbReference>
<keyword evidence="8" id="KW-1185">Reference proteome</keyword>
<comment type="caution">
    <text evidence="7">The sequence shown here is derived from an EMBL/GenBank/DDBJ whole genome shotgun (WGS) entry which is preliminary data.</text>
</comment>
<protein>
    <submittedName>
        <fullName evidence="7">Sigma-70 family RNA polymerase sigma factor</fullName>
    </submittedName>
</protein>
<dbReference type="InterPro" id="IPR013325">
    <property type="entry name" value="RNA_pol_sigma_r2"/>
</dbReference>
<dbReference type="GO" id="GO:0006352">
    <property type="term" value="P:DNA-templated transcription initiation"/>
    <property type="evidence" value="ECO:0007669"/>
    <property type="project" value="InterPro"/>
</dbReference>
<evidence type="ECO:0000256" key="1">
    <source>
        <dbReference type="ARBA" id="ARBA00010641"/>
    </source>
</evidence>
<evidence type="ECO:0000313" key="7">
    <source>
        <dbReference type="EMBL" id="TPN87097.1"/>
    </source>
</evidence>